<evidence type="ECO:0000256" key="5">
    <source>
        <dbReference type="ARBA" id="ARBA00022840"/>
    </source>
</evidence>
<dbReference type="AlphaFoldDB" id="A0ABD2PPT2"/>
<dbReference type="EMBL" id="JBJKFK010005204">
    <property type="protein sequence ID" value="KAL3308456.1"/>
    <property type="molecule type" value="Genomic_DNA"/>
</dbReference>
<evidence type="ECO:0000313" key="8">
    <source>
        <dbReference type="Proteomes" id="UP001626550"/>
    </source>
</evidence>
<dbReference type="Gene3D" id="1.10.510.10">
    <property type="entry name" value="Transferase(Phosphotransferase) domain 1"/>
    <property type="match status" value="2"/>
</dbReference>
<keyword evidence="1" id="KW-0723">Serine/threonine-protein kinase</keyword>
<reference evidence="7 8" key="1">
    <citation type="submission" date="2024-11" db="EMBL/GenBank/DDBJ databases">
        <title>Adaptive evolution of stress response genes in parasites aligns with host niche diversity.</title>
        <authorList>
            <person name="Hahn C."/>
            <person name="Resl P."/>
        </authorList>
    </citation>
    <scope>NUCLEOTIDE SEQUENCE [LARGE SCALE GENOMIC DNA]</scope>
    <source>
        <strain evidence="7">EGGRZ-B1_66</strain>
        <tissue evidence="7">Body</tissue>
    </source>
</reference>
<gene>
    <name evidence="7" type="ORF">Ciccas_013013</name>
</gene>
<name>A0ABD2PPT2_9PLAT</name>
<dbReference type="Proteomes" id="UP001626550">
    <property type="component" value="Unassembled WGS sequence"/>
</dbReference>
<dbReference type="InterPro" id="IPR050494">
    <property type="entry name" value="Ser_Thr_dual-spec_kinase"/>
</dbReference>
<dbReference type="PROSITE" id="PS50011">
    <property type="entry name" value="PROTEIN_KINASE_DOM"/>
    <property type="match status" value="1"/>
</dbReference>
<keyword evidence="8" id="KW-1185">Reference proteome</keyword>
<keyword evidence="5" id="KW-0067">ATP-binding</keyword>
<sequence>MNGVDESSFFVKLIDFGSSCQMNQQIYPYIQSRFYRAPEVILRAGYEFGIDMWSFGCLIAELIKGLPIFAGDDEFDQLACIMEILGLPDRELIRKGRSSYKYFIDNNYHSLTNYLAQSKLRSSAQKISYNVALSKDDSLLDSKVPYLPRYCELGLGSDGRAALRPGWTKPSGQIRGTPGSARLPRVLCQQRTVRYEQSKLLSKPHDELSGIKGSRLAQARAKLEEDTRDLTDLLCKCLCWSSEQRIQPAEALQHHWFNYGFNATMSHSISMPLCLSNSVMGKIAYN</sequence>
<evidence type="ECO:0000256" key="3">
    <source>
        <dbReference type="ARBA" id="ARBA00022741"/>
    </source>
</evidence>
<evidence type="ECO:0000256" key="2">
    <source>
        <dbReference type="ARBA" id="ARBA00022679"/>
    </source>
</evidence>
<dbReference type="GO" id="GO:0005524">
    <property type="term" value="F:ATP binding"/>
    <property type="evidence" value="ECO:0007669"/>
    <property type="project" value="UniProtKB-KW"/>
</dbReference>
<dbReference type="SUPFAM" id="SSF56112">
    <property type="entry name" value="Protein kinase-like (PK-like)"/>
    <property type="match status" value="1"/>
</dbReference>
<keyword evidence="4" id="KW-0418">Kinase</keyword>
<dbReference type="Pfam" id="PF00069">
    <property type="entry name" value="Pkinase"/>
    <property type="match status" value="1"/>
</dbReference>
<feature type="domain" description="Protein kinase" evidence="6">
    <location>
        <begin position="1"/>
        <end position="257"/>
    </location>
</feature>
<evidence type="ECO:0000259" key="6">
    <source>
        <dbReference type="PROSITE" id="PS50011"/>
    </source>
</evidence>
<comment type="caution">
    <text evidence="7">The sequence shown here is derived from an EMBL/GenBank/DDBJ whole genome shotgun (WGS) entry which is preliminary data.</text>
</comment>
<keyword evidence="2" id="KW-0808">Transferase</keyword>
<evidence type="ECO:0000313" key="7">
    <source>
        <dbReference type="EMBL" id="KAL3308456.1"/>
    </source>
</evidence>
<dbReference type="InterPro" id="IPR011009">
    <property type="entry name" value="Kinase-like_dom_sf"/>
</dbReference>
<dbReference type="SMART" id="SM00220">
    <property type="entry name" value="S_TKc"/>
    <property type="match status" value="1"/>
</dbReference>
<organism evidence="7 8">
    <name type="scientific">Cichlidogyrus casuarinus</name>
    <dbReference type="NCBI Taxonomy" id="1844966"/>
    <lineage>
        <taxon>Eukaryota</taxon>
        <taxon>Metazoa</taxon>
        <taxon>Spiralia</taxon>
        <taxon>Lophotrochozoa</taxon>
        <taxon>Platyhelminthes</taxon>
        <taxon>Monogenea</taxon>
        <taxon>Monopisthocotylea</taxon>
        <taxon>Dactylogyridea</taxon>
        <taxon>Ancyrocephalidae</taxon>
        <taxon>Cichlidogyrus</taxon>
    </lineage>
</organism>
<dbReference type="InterPro" id="IPR000719">
    <property type="entry name" value="Prot_kinase_dom"/>
</dbReference>
<dbReference type="GO" id="GO:0004674">
    <property type="term" value="F:protein serine/threonine kinase activity"/>
    <property type="evidence" value="ECO:0007669"/>
    <property type="project" value="UniProtKB-KW"/>
</dbReference>
<dbReference type="PANTHER" id="PTHR24058">
    <property type="entry name" value="DUAL SPECIFICITY PROTEIN KINASE"/>
    <property type="match status" value="1"/>
</dbReference>
<evidence type="ECO:0000256" key="4">
    <source>
        <dbReference type="ARBA" id="ARBA00022777"/>
    </source>
</evidence>
<accession>A0ABD2PPT2</accession>
<proteinExistence type="predicted"/>
<evidence type="ECO:0000256" key="1">
    <source>
        <dbReference type="ARBA" id="ARBA00022527"/>
    </source>
</evidence>
<keyword evidence="3" id="KW-0547">Nucleotide-binding</keyword>
<protein>
    <recommendedName>
        <fullName evidence="6">Protein kinase domain-containing protein</fullName>
    </recommendedName>
</protein>